<feature type="domain" description="RING-type" evidence="16">
    <location>
        <begin position="803"/>
        <end position="843"/>
    </location>
</feature>
<keyword evidence="6 14" id="KW-0863">Zinc-finger</keyword>
<evidence type="ECO:0000256" key="5">
    <source>
        <dbReference type="ARBA" id="ARBA00022763"/>
    </source>
</evidence>
<feature type="compositionally biased region" description="Basic and acidic residues" evidence="15">
    <location>
        <begin position="84"/>
        <end position="95"/>
    </location>
</feature>
<evidence type="ECO:0000256" key="15">
    <source>
        <dbReference type="SAM" id="MobiDB-lite"/>
    </source>
</evidence>
<feature type="domain" description="Helicase ATP-binding" evidence="17">
    <location>
        <begin position="416"/>
        <end position="631"/>
    </location>
</feature>
<dbReference type="FunFam" id="3.40.50.10810:FF:000089">
    <property type="entry name" value="DNA repair protein RAD5B"/>
    <property type="match status" value="1"/>
</dbReference>
<dbReference type="PANTHER" id="PTHR45626:SF45">
    <property type="entry name" value="DNA REPAIR PROTEIN RAD5A"/>
    <property type="match status" value="1"/>
</dbReference>
<dbReference type="OrthoDB" id="448448at2759"/>
<dbReference type="GO" id="GO:0016818">
    <property type="term" value="F:hydrolase activity, acting on acid anhydrides, in phosphorus-containing anhydrides"/>
    <property type="evidence" value="ECO:0007669"/>
    <property type="project" value="InterPro"/>
</dbReference>
<keyword evidence="13" id="KW-0539">Nucleus</keyword>
<dbReference type="InterPro" id="IPR014905">
    <property type="entry name" value="HIRAN"/>
</dbReference>
<dbReference type="PANTHER" id="PTHR45626">
    <property type="entry name" value="TRANSCRIPTION TERMINATION FACTOR 2-RELATED"/>
    <property type="match status" value="1"/>
</dbReference>
<dbReference type="Pfam" id="PF00271">
    <property type="entry name" value="Helicase_C"/>
    <property type="match status" value="1"/>
</dbReference>
<keyword evidence="12" id="KW-0234">DNA repair</keyword>
<dbReference type="InterPro" id="IPR013083">
    <property type="entry name" value="Znf_RING/FYVE/PHD"/>
</dbReference>
<sequence>MGNKATDELLSTIRSVVGADFSDMDIIRALHLANNDATRAINIIFDTPNFKTRERPQPPQPPRRKAGVSNRDSGPKGDGAIAKGKPDEVAGRRLDGPGGGALDRAVLREDVEDGGELSGAESKWWLVGCGEVAGLSTCKGRRVKPGDKLTFTFPSKQSAASPSPGKFGKGRSVAACSEIVRFSTKECGEIGRIPNEWARCLVPLVRDQKVKIEGWCKSSPEMLGIMDSILLSISVYINSSMFHEQKQASLKAASNVADESVVHPFPNLFRLLGLTPFKKAELTPNDMFPRKRPLESKLSSGLPIPLSRPNKSHNPCQNGDEAENEEPLSDSDVDRIVGVGDNLDLEEMDPPCTLHCELRPYQKQALHWMVQLEKGRCMDEAATTLHPCWEAYLLADKRDLVVYLNAFSGDATIQFPSMLQMARGGILADAMGLGKTIMTIALLLTHKEIGESLGSQNITQPLNEGAEIANKLEQSPNPSKRENKFSGFNRLTKQRMLNGGCLIVCPMTLLGQWKAEIETHVQPGSLSAYVHYGQSRPKDAKLLAQSDVVITTYGVLSSEYSGENSGESGVLFSVRWFRVVLDEAHTIKSSKSQISMAAAALVANCRWCLTGTPIQNSLEDIYSLLRFLRVEPWANWAWWNKLIQKPFEEGDERGLKLVQTILKPIMLRRTKFTTDREGRPILVLPPADVKIIYCELSEAERDFYEALFKKSKVKFDQFVEQGRVLHNYASILELLLRLRQCCDHPFLVMSRGDTQDYADLNKLARRFLKGSLSDLDEGNGNAPSRAYVQEVMEELRKGEVGECPICLEAFEDAVLTACAHRLCRECLLASWRNSNSGLCPVCRKTITRQDLITAPTESRFQVDIEKNWVESSKVSALLHELENLRSSGSKSIVFSQWTAFLDLLQIPLSRNKIPFVRLDGSLSQQQRESVIRRFSEDNDILVLLMSLKAGGWE</sequence>
<evidence type="ECO:0000256" key="6">
    <source>
        <dbReference type="ARBA" id="ARBA00022771"/>
    </source>
</evidence>
<keyword evidence="19" id="KW-1185">Reference proteome</keyword>
<organism evidence="18 19">
    <name type="scientific">Corymbia citriodora subsp. variegata</name>
    <dbReference type="NCBI Taxonomy" id="360336"/>
    <lineage>
        <taxon>Eukaryota</taxon>
        <taxon>Viridiplantae</taxon>
        <taxon>Streptophyta</taxon>
        <taxon>Embryophyta</taxon>
        <taxon>Tracheophyta</taxon>
        <taxon>Spermatophyta</taxon>
        <taxon>Magnoliopsida</taxon>
        <taxon>eudicotyledons</taxon>
        <taxon>Gunneridae</taxon>
        <taxon>Pentapetalae</taxon>
        <taxon>rosids</taxon>
        <taxon>malvids</taxon>
        <taxon>Myrtales</taxon>
        <taxon>Myrtaceae</taxon>
        <taxon>Myrtoideae</taxon>
        <taxon>Eucalypteae</taxon>
        <taxon>Corymbia</taxon>
    </lineage>
</organism>
<name>A0A8T0CSM2_CORYI</name>
<dbReference type="Gene3D" id="3.30.40.10">
    <property type="entry name" value="Zinc/RING finger domain, C3HC4 (zinc finger)"/>
    <property type="match status" value="1"/>
</dbReference>
<evidence type="ECO:0000256" key="4">
    <source>
        <dbReference type="ARBA" id="ARBA00022741"/>
    </source>
</evidence>
<evidence type="ECO:0000259" key="16">
    <source>
        <dbReference type="PROSITE" id="PS50089"/>
    </source>
</evidence>
<dbReference type="Pfam" id="PF13923">
    <property type="entry name" value="zf-C3HC4_2"/>
    <property type="match status" value="1"/>
</dbReference>
<dbReference type="Gene3D" id="3.40.50.10810">
    <property type="entry name" value="Tandem AAA-ATPase domain"/>
    <property type="match status" value="2"/>
</dbReference>
<dbReference type="GO" id="GO:0008270">
    <property type="term" value="F:zinc ion binding"/>
    <property type="evidence" value="ECO:0007669"/>
    <property type="project" value="UniProtKB-KW"/>
</dbReference>
<dbReference type="PROSITE" id="PS51192">
    <property type="entry name" value="HELICASE_ATP_BIND_1"/>
    <property type="match status" value="1"/>
</dbReference>
<dbReference type="InterPro" id="IPR050628">
    <property type="entry name" value="SNF2_RAD54_helicase_TF"/>
</dbReference>
<dbReference type="InterPro" id="IPR001841">
    <property type="entry name" value="Znf_RING"/>
</dbReference>
<keyword evidence="11" id="KW-0156">Chromatin regulator</keyword>
<keyword evidence="5" id="KW-0227">DNA damage</keyword>
<dbReference type="SUPFAM" id="SSF57850">
    <property type="entry name" value="RING/U-box"/>
    <property type="match status" value="1"/>
</dbReference>
<protein>
    <submittedName>
        <fullName evidence="18">Uncharacterized protein</fullName>
    </submittedName>
</protein>
<feature type="region of interest" description="Disordered" evidence="15">
    <location>
        <begin position="48"/>
        <end position="102"/>
    </location>
</feature>
<evidence type="ECO:0000256" key="2">
    <source>
        <dbReference type="ARBA" id="ARBA00008438"/>
    </source>
</evidence>
<dbReference type="Gene3D" id="3.40.50.300">
    <property type="entry name" value="P-loop containing nucleotide triphosphate hydrolases"/>
    <property type="match status" value="1"/>
</dbReference>
<keyword evidence="10" id="KW-0067">ATP-binding</keyword>
<evidence type="ECO:0000313" key="18">
    <source>
        <dbReference type="EMBL" id="KAF7850520.1"/>
    </source>
</evidence>
<dbReference type="CDD" id="cd18008">
    <property type="entry name" value="DEXDc_SHPRH-like"/>
    <property type="match status" value="1"/>
</dbReference>
<dbReference type="GO" id="GO:0003676">
    <property type="term" value="F:nucleic acid binding"/>
    <property type="evidence" value="ECO:0007669"/>
    <property type="project" value="InterPro"/>
</dbReference>
<keyword evidence="8" id="KW-0347">Helicase</keyword>
<feature type="compositionally biased region" description="Acidic residues" evidence="15">
    <location>
        <begin position="320"/>
        <end position="331"/>
    </location>
</feature>
<dbReference type="PROSITE" id="PS50089">
    <property type="entry name" value="ZF_RING_2"/>
    <property type="match status" value="1"/>
</dbReference>
<evidence type="ECO:0000313" key="19">
    <source>
        <dbReference type="Proteomes" id="UP000806378"/>
    </source>
</evidence>
<dbReference type="GO" id="GO:0005524">
    <property type="term" value="F:ATP binding"/>
    <property type="evidence" value="ECO:0007669"/>
    <property type="project" value="UniProtKB-KW"/>
</dbReference>
<evidence type="ECO:0000256" key="8">
    <source>
        <dbReference type="ARBA" id="ARBA00022806"/>
    </source>
</evidence>
<evidence type="ECO:0000256" key="7">
    <source>
        <dbReference type="ARBA" id="ARBA00022801"/>
    </source>
</evidence>
<comment type="similarity">
    <text evidence="2">Belongs to the SNF2/RAD54 helicase family. RAD16 subfamily.</text>
</comment>
<dbReference type="InterPro" id="IPR017907">
    <property type="entry name" value="Znf_RING_CS"/>
</dbReference>
<dbReference type="Pfam" id="PF08797">
    <property type="entry name" value="HIRAN"/>
    <property type="match status" value="1"/>
</dbReference>
<dbReference type="SUPFAM" id="SSF52540">
    <property type="entry name" value="P-loop containing nucleoside triphosphate hydrolases"/>
    <property type="match status" value="2"/>
</dbReference>
<dbReference type="GO" id="GO:0005634">
    <property type="term" value="C:nucleus"/>
    <property type="evidence" value="ECO:0007669"/>
    <property type="project" value="UniProtKB-SubCell"/>
</dbReference>
<comment type="subcellular location">
    <subcellularLocation>
        <location evidence="1">Nucleus</location>
    </subcellularLocation>
</comment>
<keyword evidence="9" id="KW-0862">Zinc</keyword>
<dbReference type="InterPro" id="IPR027417">
    <property type="entry name" value="P-loop_NTPase"/>
</dbReference>
<keyword evidence="7" id="KW-0378">Hydrolase</keyword>
<dbReference type="Proteomes" id="UP000806378">
    <property type="component" value="Unassembled WGS sequence"/>
</dbReference>
<dbReference type="SMART" id="SM00184">
    <property type="entry name" value="RING"/>
    <property type="match status" value="1"/>
</dbReference>
<keyword evidence="4" id="KW-0547">Nucleotide-binding</keyword>
<dbReference type="SUPFAM" id="SSF46934">
    <property type="entry name" value="UBA-like"/>
    <property type="match status" value="1"/>
</dbReference>
<evidence type="ECO:0000256" key="1">
    <source>
        <dbReference type="ARBA" id="ARBA00004123"/>
    </source>
</evidence>
<feature type="region of interest" description="Disordered" evidence="15">
    <location>
        <begin position="299"/>
        <end position="333"/>
    </location>
</feature>
<dbReference type="SMART" id="SM00487">
    <property type="entry name" value="DEXDc"/>
    <property type="match status" value="1"/>
</dbReference>
<dbReference type="AlphaFoldDB" id="A0A8T0CSM2"/>
<dbReference type="GO" id="GO:0006325">
    <property type="term" value="P:chromatin organization"/>
    <property type="evidence" value="ECO:0007669"/>
    <property type="project" value="UniProtKB-KW"/>
</dbReference>
<dbReference type="Pfam" id="PF00176">
    <property type="entry name" value="SNF2-rel_dom"/>
    <property type="match status" value="1"/>
</dbReference>
<dbReference type="EMBL" id="MU089607">
    <property type="protein sequence ID" value="KAF7850520.1"/>
    <property type="molecule type" value="Genomic_DNA"/>
</dbReference>
<evidence type="ECO:0000256" key="11">
    <source>
        <dbReference type="ARBA" id="ARBA00022853"/>
    </source>
</evidence>
<accession>A0A8T0CSM2</accession>
<dbReference type="Pfam" id="PF24559">
    <property type="entry name" value="UBA_RAD5A"/>
    <property type="match status" value="1"/>
</dbReference>
<evidence type="ECO:0000256" key="9">
    <source>
        <dbReference type="ARBA" id="ARBA00022833"/>
    </source>
</evidence>
<dbReference type="PROSITE" id="PS00518">
    <property type="entry name" value="ZF_RING_1"/>
    <property type="match status" value="1"/>
</dbReference>
<proteinExistence type="inferred from homology"/>
<evidence type="ECO:0000256" key="14">
    <source>
        <dbReference type="PROSITE-ProRule" id="PRU00175"/>
    </source>
</evidence>
<dbReference type="CDD" id="cd18793">
    <property type="entry name" value="SF2_C_SNF"/>
    <property type="match status" value="1"/>
</dbReference>
<dbReference type="Gramene" id="rna-gnl|WGS:JABURB|Cocit.L5437.1">
    <property type="protein sequence ID" value="cds-KAF7850520.1"/>
    <property type="gene ID" value="gene-BT93_L5437"/>
</dbReference>
<evidence type="ECO:0000259" key="17">
    <source>
        <dbReference type="PROSITE" id="PS51192"/>
    </source>
</evidence>
<evidence type="ECO:0000256" key="10">
    <source>
        <dbReference type="ARBA" id="ARBA00022840"/>
    </source>
</evidence>
<dbReference type="InterPro" id="IPR001650">
    <property type="entry name" value="Helicase_C-like"/>
</dbReference>
<dbReference type="SMART" id="SM00910">
    <property type="entry name" value="HIRAN"/>
    <property type="match status" value="1"/>
</dbReference>
<dbReference type="InterPro" id="IPR056450">
    <property type="entry name" value="UBA_RAD5A"/>
</dbReference>
<evidence type="ECO:0000256" key="13">
    <source>
        <dbReference type="ARBA" id="ARBA00023242"/>
    </source>
</evidence>
<dbReference type="InterPro" id="IPR038718">
    <property type="entry name" value="SNF2-like_sf"/>
</dbReference>
<reference evidence="18" key="1">
    <citation type="submission" date="2020-05" db="EMBL/GenBank/DDBJ databases">
        <title>WGS assembly of Corymbia citriodora subspecies variegata.</title>
        <authorList>
            <person name="Barry K."/>
            <person name="Hundley H."/>
            <person name="Shu S."/>
            <person name="Jenkins J."/>
            <person name="Grimwood J."/>
            <person name="Baten A."/>
        </authorList>
    </citation>
    <scope>NUCLEOTIDE SEQUENCE</scope>
    <source>
        <strain evidence="18">CV2-018</strain>
    </source>
</reference>
<dbReference type="InterPro" id="IPR000330">
    <property type="entry name" value="SNF2_N"/>
</dbReference>
<gene>
    <name evidence="18" type="ORF">BT93_L5437</name>
</gene>
<dbReference type="InterPro" id="IPR049730">
    <property type="entry name" value="SNF2/RAD54-like_C"/>
</dbReference>
<comment type="caution">
    <text evidence="18">The sequence shown here is derived from an EMBL/GenBank/DDBJ whole genome shotgun (WGS) entry which is preliminary data.</text>
</comment>
<evidence type="ECO:0000256" key="12">
    <source>
        <dbReference type="ARBA" id="ARBA00023204"/>
    </source>
</evidence>
<dbReference type="InterPro" id="IPR009060">
    <property type="entry name" value="UBA-like_sf"/>
</dbReference>
<keyword evidence="3" id="KW-0479">Metal-binding</keyword>
<dbReference type="GO" id="GO:0004386">
    <property type="term" value="F:helicase activity"/>
    <property type="evidence" value="ECO:0007669"/>
    <property type="project" value="UniProtKB-KW"/>
</dbReference>
<dbReference type="InterPro" id="IPR014001">
    <property type="entry name" value="Helicase_ATP-bd"/>
</dbReference>
<dbReference type="GO" id="GO:0008094">
    <property type="term" value="F:ATP-dependent activity, acting on DNA"/>
    <property type="evidence" value="ECO:0007669"/>
    <property type="project" value="TreeGrafter"/>
</dbReference>
<dbReference type="GO" id="GO:0006281">
    <property type="term" value="P:DNA repair"/>
    <property type="evidence" value="ECO:0007669"/>
    <property type="project" value="UniProtKB-KW"/>
</dbReference>
<evidence type="ECO:0000256" key="3">
    <source>
        <dbReference type="ARBA" id="ARBA00022723"/>
    </source>
</evidence>